<protein>
    <submittedName>
        <fullName evidence="1">Uncharacterized protein</fullName>
    </submittedName>
</protein>
<proteinExistence type="predicted"/>
<accession>W6QS87</accession>
<evidence type="ECO:0000313" key="2">
    <source>
        <dbReference type="Proteomes" id="UP000032841"/>
    </source>
</evidence>
<gene>
    <name evidence="1" type="ORF">BN5_0758</name>
</gene>
<dbReference type="HOGENOM" id="CLU_2619349_0_0_6"/>
<dbReference type="KEGG" id="ppse:BN5_0758"/>
<evidence type="ECO:0000313" key="1">
    <source>
        <dbReference type="EMBL" id="CDM39367.1"/>
    </source>
</evidence>
<name>W6QS87_ECTO5</name>
<dbReference type="Proteomes" id="UP000032841">
    <property type="component" value="Chromosome"/>
</dbReference>
<dbReference type="AlphaFoldDB" id="W6QS87"/>
<sequence>MGLQPLTPLRQIDVHRLQALLGQRLAPQGARQVEKRLALHLLIVMLLAEALIHLHRRDTFEQRANVFQHRWNDDQLRL</sequence>
<dbReference type="EMBL" id="HG916826">
    <property type="protein sequence ID" value="CDM39367.1"/>
    <property type="molecule type" value="Genomic_DNA"/>
</dbReference>
<organism evidence="1 2">
    <name type="scientific">Ectopseudomonas oleovorans (strain CECT 5344)</name>
    <name type="common">Pseudomonas pseudoalcaligenes</name>
    <dbReference type="NCBI Taxonomy" id="1182590"/>
    <lineage>
        <taxon>Bacteria</taxon>
        <taxon>Pseudomonadati</taxon>
        <taxon>Pseudomonadota</taxon>
        <taxon>Gammaproteobacteria</taxon>
        <taxon>Pseudomonadales</taxon>
        <taxon>Pseudomonadaceae</taxon>
        <taxon>Ectopseudomonas</taxon>
    </lineage>
</organism>
<reference evidence="1 2" key="1">
    <citation type="submission" date="2013-11" db="EMBL/GenBank/DDBJ databases">
        <title>Complete genome sequence of the cyanide-degrading bacterium Pseudomonas pseudoalcaligenes CECT 5344.</title>
        <authorList>
            <person name="Wibberg D."/>
            <person name="Puehler A."/>
            <person name="Schlueter A."/>
        </authorList>
    </citation>
    <scope>NUCLEOTIDE SEQUENCE [LARGE SCALE GENOMIC DNA]</scope>
    <source>
        <strain evidence="2">CECT 5344</strain>
    </source>
</reference>